<accession>A0A1I7TUA3</accession>
<feature type="transmembrane region" description="Helical" evidence="1">
    <location>
        <begin position="33"/>
        <end position="60"/>
    </location>
</feature>
<keyword evidence="1" id="KW-0472">Membrane</keyword>
<name>A0A1I7TUA3_9PELO</name>
<keyword evidence="2" id="KW-1185">Reference proteome</keyword>
<proteinExistence type="predicted"/>
<feature type="transmembrane region" description="Helical" evidence="1">
    <location>
        <begin position="72"/>
        <end position="91"/>
    </location>
</feature>
<feature type="transmembrane region" description="Helical" evidence="1">
    <location>
        <begin position="119"/>
        <end position="138"/>
    </location>
</feature>
<evidence type="ECO:0000313" key="2">
    <source>
        <dbReference type="Proteomes" id="UP000095282"/>
    </source>
</evidence>
<evidence type="ECO:0000313" key="3">
    <source>
        <dbReference type="WBParaSite" id="Csp11.Scaffold629.g11852.t1"/>
    </source>
</evidence>
<dbReference type="SUPFAM" id="SSF81321">
    <property type="entry name" value="Family A G protein-coupled receptor-like"/>
    <property type="match status" value="1"/>
</dbReference>
<feature type="transmembrane region" description="Helical" evidence="1">
    <location>
        <begin position="150"/>
        <end position="169"/>
    </location>
</feature>
<reference evidence="3" key="1">
    <citation type="submission" date="2016-11" db="UniProtKB">
        <authorList>
            <consortium name="WormBaseParasite"/>
        </authorList>
    </citation>
    <scope>IDENTIFICATION</scope>
</reference>
<dbReference type="WBParaSite" id="Csp11.Scaffold629.g11852.t1">
    <property type="protein sequence ID" value="Csp11.Scaffold629.g11852.t1"/>
    <property type="gene ID" value="Csp11.Scaffold629.g11852"/>
</dbReference>
<dbReference type="Gene3D" id="1.20.1070.10">
    <property type="entry name" value="Rhodopsin 7-helix transmembrane proteins"/>
    <property type="match status" value="1"/>
</dbReference>
<dbReference type="AlphaFoldDB" id="A0A1I7TUA3"/>
<sequence length="176" mass="19975">MVYEEDDDLNSTIIPYPYIAIPPPTQQPTNMELFLSLLHLVCLTSILCGNVSQIVLQLYTRRLRDVTHVQHFLAFFFIINAFVSLGTPWMIVETLVRHWTFGPNACRVYQATAQVGRTLLPYSIVALYVITSMSTSPIKKCRIRQSFTSMMFLIIFALLVLFIIIPVIGSSTVSLL</sequence>
<dbReference type="Proteomes" id="UP000095282">
    <property type="component" value="Unplaced"/>
</dbReference>
<dbReference type="eggNOG" id="ENOG502TFEI">
    <property type="taxonomic scope" value="Eukaryota"/>
</dbReference>
<keyword evidence="1" id="KW-1133">Transmembrane helix</keyword>
<dbReference type="STRING" id="1561998.A0A1I7TUA3"/>
<organism evidence="2 3">
    <name type="scientific">Caenorhabditis tropicalis</name>
    <dbReference type="NCBI Taxonomy" id="1561998"/>
    <lineage>
        <taxon>Eukaryota</taxon>
        <taxon>Metazoa</taxon>
        <taxon>Ecdysozoa</taxon>
        <taxon>Nematoda</taxon>
        <taxon>Chromadorea</taxon>
        <taxon>Rhabditida</taxon>
        <taxon>Rhabditina</taxon>
        <taxon>Rhabditomorpha</taxon>
        <taxon>Rhabditoidea</taxon>
        <taxon>Rhabditidae</taxon>
        <taxon>Peloderinae</taxon>
        <taxon>Caenorhabditis</taxon>
    </lineage>
</organism>
<protein>
    <submittedName>
        <fullName evidence="3">G_PROTEIN_RECEP_F1_2 domain-containing protein</fullName>
    </submittedName>
</protein>
<keyword evidence="1" id="KW-0812">Transmembrane</keyword>
<evidence type="ECO:0000256" key="1">
    <source>
        <dbReference type="SAM" id="Phobius"/>
    </source>
</evidence>